<evidence type="ECO:0000256" key="4">
    <source>
        <dbReference type="ARBA" id="ARBA00022729"/>
    </source>
</evidence>
<sequence length="744" mass="83060">MLFIDRKITFLIFGLVFADYTTLSSQIQASPVKCRSRDFSSYEHCEIRPDGVHDLVCFGKHETRSKKTCVWKPGNHTSEKNYTVIMRQRSRNYCSFYPNIEGSLKSVNFTVYEKLDMNVEVFEHGEAANCTKAVFQGSPKDTLRCGPPQTASFSRTAGRLQARVSWLQDDMKVVDRYNMRYKTLGSRAWSESFVRSENGSSCRVDTLNSSLVYSVQIQCVPNDKCSQCPWSEAYTVPAALTTPPIVQFHEKDHARKKGRRVISVAWTPPDRGQYDGYRVTVWKASGETRGEQTITAQPHLRLVLSYSSYRLNVSAVNNASVSPAASVLIPRSEDQTGVPDGRLNVTVHHNNSFTVFWKDNLSRSYVCYSVEWWEKEQKTIYMSFHESKNNYRTLFPLPEPLKPYTRYNITLHTRPNKDTCNMVRVNNSESTYASTQFYSVEGSPVGAPTNISTSDITLDSAVLRWSCIPEEGIRGFLTDYTIYFMEYHQREASAERNVTVGPTLNSFELAGLKSDTVYQVQMSGSTSAGEGVRSATSFFKTKPKEKVDLGLIVGFVVVALVLICGSPVIKRVKVILWPSIPNPGRSNAMQKIDGADELELTEAISILNVDEWDVKSLHILEREAASPANVLTLLNPPEDEEDSAGSRSSWAEDDTDSAGRDVSLSDPNTLLHTQQTNMQGSALAFAGGYTTVEMFQQGMNAAATPDVGKSSPDLDSTTMRPGLDYVRQVSYSPASGGERTSTFL</sequence>
<evidence type="ECO:0000256" key="12">
    <source>
        <dbReference type="SAM" id="SignalP"/>
    </source>
</evidence>
<dbReference type="InterPro" id="IPR013783">
    <property type="entry name" value="Ig-like_fold"/>
</dbReference>
<keyword evidence="6 11" id="KW-1133">Transmembrane helix</keyword>
<evidence type="ECO:0000256" key="10">
    <source>
        <dbReference type="SAM" id="MobiDB-lite"/>
    </source>
</evidence>
<evidence type="ECO:0000256" key="1">
    <source>
        <dbReference type="ARBA" id="ARBA00004479"/>
    </source>
</evidence>
<dbReference type="Proteomes" id="UP000472267">
    <property type="component" value="Unassembled WGS sequence"/>
</dbReference>
<dbReference type="GO" id="GO:0005886">
    <property type="term" value="C:plasma membrane"/>
    <property type="evidence" value="ECO:0007669"/>
    <property type="project" value="UniProtKB-ARBA"/>
</dbReference>
<feature type="domain" description="Fibronectin type-III" evidence="13">
    <location>
        <begin position="147"/>
        <end position="244"/>
    </location>
</feature>
<keyword evidence="3 11" id="KW-0812">Transmembrane</keyword>
<organism evidence="14 15">
    <name type="scientific">Salarias fasciatus</name>
    <name type="common">Jewelled blenny</name>
    <name type="synonym">Blennius fasciatus</name>
    <dbReference type="NCBI Taxonomy" id="181472"/>
    <lineage>
        <taxon>Eukaryota</taxon>
        <taxon>Metazoa</taxon>
        <taxon>Chordata</taxon>
        <taxon>Craniata</taxon>
        <taxon>Vertebrata</taxon>
        <taxon>Euteleostomi</taxon>
        <taxon>Actinopterygii</taxon>
        <taxon>Neopterygii</taxon>
        <taxon>Teleostei</taxon>
        <taxon>Neoteleostei</taxon>
        <taxon>Acanthomorphata</taxon>
        <taxon>Ovalentaria</taxon>
        <taxon>Blenniimorphae</taxon>
        <taxon>Blenniiformes</taxon>
        <taxon>Blennioidei</taxon>
        <taxon>Blenniidae</taxon>
        <taxon>Salariinae</taxon>
        <taxon>Salarias</taxon>
    </lineage>
</organism>
<name>A0A672HX49_SALFA</name>
<feature type="region of interest" description="Disordered" evidence="10">
    <location>
        <begin position="630"/>
        <end position="667"/>
    </location>
</feature>
<dbReference type="SMART" id="SM00060">
    <property type="entry name" value="FN3"/>
    <property type="match status" value="4"/>
</dbReference>
<keyword evidence="8" id="KW-0675">Receptor</keyword>
<evidence type="ECO:0000259" key="13">
    <source>
        <dbReference type="PROSITE" id="PS50853"/>
    </source>
</evidence>
<evidence type="ECO:0000256" key="11">
    <source>
        <dbReference type="SAM" id="Phobius"/>
    </source>
</evidence>
<dbReference type="InParanoid" id="A0A672HX49"/>
<dbReference type="FunFam" id="2.60.40.10:FF:000028">
    <property type="entry name" value="Neuronal cell adhesion molecule"/>
    <property type="match status" value="1"/>
</dbReference>
<comment type="subcellular location">
    <subcellularLocation>
        <location evidence="1">Membrane</location>
        <topology evidence="1">Single-pass type I membrane protein</topology>
    </subcellularLocation>
</comment>
<feature type="transmembrane region" description="Helical" evidence="11">
    <location>
        <begin position="549"/>
        <end position="569"/>
    </location>
</feature>
<keyword evidence="7 11" id="KW-0472">Membrane</keyword>
<evidence type="ECO:0000313" key="15">
    <source>
        <dbReference type="Proteomes" id="UP000472267"/>
    </source>
</evidence>
<evidence type="ECO:0000256" key="7">
    <source>
        <dbReference type="ARBA" id="ARBA00023136"/>
    </source>
</evidence>
<dbReference type="SUPFAM" id="SSF49265">
    <property type="entry name" value="Fibronectin type III"/>
    <property type="match status" value="2"/>
</dbReference>
<reference evidence="14" key="1">
    <citation type="submission" date="2025-08" db="UniProtKB">
        <authorList>
            <consortium name="Ensembl"/>
        </authorList>
    </citation>
    <scope>IDENTIFICATION</scope>
</reference>
<dbReference type="InterPro" id="IPR003961">
    <property type="entry name" value="FN3_dom"/>
</dbReference>
<dbReference type="CDD" id="cd00063">
    <property type="entry name" value="FN3"/>
    <property type="match status" value="3"/>
</dbReference>
<accession>A0A672HX49</accession>
<evidence type="ECO:0000256" key="2">
    <source>
        <dbReference type="ARBA" id="ARBA00008921"/>
    </source>
</evidence>
<dbReference type="Pfam" id="PF00041">
    <property type="entry name" value="fn3"/>
    <property type="match status" value="2"/>
</dbReference>
<dbReference type="Gene3D" id="2.60.40.10">
    <property type="entry name" value="Immunoglobulins"/>
    <property type="match status" value="3"/>
</dbReference>
<evidence type="ECO:0000256" key="3">
    <source>
        <dbReference type="ARBA" id="ARBA00022692"/>
    </source>
</evidence>
<evidence type="ECO:0000256" key="5">
    <source>
        <dbReference type="ARBA" id="ARBA00022737"/>
    </source>
</evidence>
<keyword evidence="4 12" id="KW-0732">Signal</keyword>
<dbReference type="PANTHER" id="PTHR48423:SF1">
    <property type="entry name" value="INTERLEUKIN-27 RECEPTOR SUBUNIT ALPHA"/>
    <property type="match status" value="1"/>
</dbReference>
<feature type="domain" description="Fibronectin type-III" evidence="13">
    <location>
        <begin position="447"/>
        <end position="544"/>
    </location>
</feature>
<dbReference type="PROSITE" id="PS50853">
    <property type="entry name" value="FN3"/>
    <property type="match status" value="2"/>
</dbReference>
<comment type="similarity">
    <text evidence="2">Belongs to the type I cytokine receptor family. Type 2 subfamily.</text>
</comment>
<keyword evidence="15" id="KW-1185">Reference proteome</keyword>
<evidence type="ECO:0000256" key="8">
    <source>
        <dbReference type="ARBA" id="ARBA00023170"/>
    </source>
</evidence>
<evidence type="ECO:0000256" key="9">
    <source>
        <dbReference type="ARBA" id="ARBA00023180"/>
    </source>
</evidence>
<gene>
    <name evidence="14" type="primary">LOC115382774</name>
</gene>
<feature type="chain" id="PRO_5025358273" evidence="12">
    <location>
        <begin position="19"/>
        <end position="744"/>
    </location>
</feature>
<keyword evidence="5" id="KW-0677">Repeat</keyword>
<dbReference type="AlphaFoldDB" id="A0A672HX49"/>
<dbReference type="InterPro" id="IPR036116">
    <property type="entry name" value="FN3_sf"/>
</dbReference>
<dbReference type="PANTHER" id="PTHR48423">
    <property type="entry name" value="INTERLEUKIN-27 RECEPTOR SUBUNIT ALPHA"/>
    <property type="match status" value="1"/>
</dbReference>
<reference evidence="14" key="2">
    <citation type="submission" date="2025-09" db="UniProtKB">
        <authorList>
            <consortium name="Ensembl"/>
        </authorList>
    </citation>
    <scope>IDENTIFICATION</scope>
</reference>
<protein>
    <submittedName>
        <fullName evidence="14">Interleukin-31 receptor subunit alpha-like</fullName>
    </submittedName>
</protein>
<dbReference type="Ensembl" id="ENSSFAT00005035204.1">
    <property type="protein sequence ID" value="ENSSFAP00005033931.1"/>
    <property type="gene ID" value="ENSSFAG00005017238.1"/>
</dbReference>
<feature type="signal peptide" evidence="12">
    <location>
        <begin position="1"/>
        <end position="18"/>
    </location>
</feature>
<dbReference type="InterPro" id="IPR052672">
    <property type="entry name" value="Type1_Cytokine_Rcpt_Type2"/>
</dbReference>
<evidence type="ECO:0000313" key="14">
    <source>
        <dbReference type="Ensembl" id="ENSSFAP00005033931.1"/>
    </source>
</evidence>
<dbReference type="OMA" id="SIWIAVN"/>
<evidence type="ECO:0000256" key="6">
    <source>
        <dbReference type="ARBA" id="ARBA00022989"/>
    </source>
</evidence>
<proteinExistence type="inferred from homology"/>
<keyword evidence="9" id="KW-0325">Glycoprotein</keyword>